<proteinExistence type="inferred from homology"/>
<evidence type="ECO:0000256" key="2">
    <source>
        <dbReference type="ARBA" id="ARBA00022448"/>
    </source>
</evidence>
<dbReference type="Gene3D" id="3.30.40.10">
    <property type="entry name" value="Zinc/RING finger domain, C3HC4 (zinc finger)"/>
    <property type="match status" value="1"/>
</dbReference>
<comment type="caution">
    <text evidence="10">Lacks conserved residue(s) required for the propagation of feature annotation.</text>
</comment>
<feature type="transmembrane region" description="Helical" evidence="10">
    <location>
        <begin position="339"/>
        <end position="360"/>
    </location>
</feature>
<dbReference type="PANTHER" id="PTHR10110">
    <property type="entry name" value="SODIUM/HYDROGEN EXCHANGER"/>
    <property type="match status" value="1"/>
</dbReference>
<name>A0A7W7CED5_9PSEU</name>
<keyword evidence="5 10" id="KW-1133">Transmembrane helix</keyword>
<dbReference type="GO" id="GO:0051453">
    <property type="term" value="P:regulation of intracellular pH"/>
    <property type="evidence" value="ECO:0007669"/>
    <property type="project" value="TreeGrafter"/>
</dbReference>
<keyword evidence="4 10" id="KW-0812">Transmembrane</keyword>
<dbReference type="GO" id="GO:0005886">
    <property type="term" value="C:plasma membrane"/>
    <property type="evidence" value="ECO:0007669"/>
    <property type="project" value="UniProtKB-SubCell"/>
</dbReference>
<evidence type="ECO:0000256" key="10">
    <source>
        <dbReference type="RuleBase" id="RU366002"/>
    </source>
</evidence>
<comment type="subcellular location">
    <subcellularLocation>
        <location evidence="1 10">Cell membrane</location>
        <topology evidence="1 10">Multi-pass membrane protein</topology>
    </subcellularLocation>
</comment>
<evidence type="ECO:0000256" key="8">
    <source>
        <dbReference type="ARBA" id="ARBA00023136"/>
    </source>
</evidence>
<feature type="transmembrane region" description="Helical" evidence="10">
    <location>
        <begin position="181"/>
        <end position="202"/>
    </location>
</feature>
<dbReference type="EMBL" id="JACHMH010000001">
    <property type="protein sequence ID" value="MBB4678273.1"/>
    <property type="molecule type" value="Genomic_DNA"/>
</dbReference>
<evidence type="ECO:0000256" key="6">
    <source>
        <dbReference type="ARBA" id="ARBA00023053"/>
    </source>
</evidence>
<feature type="domain" description="UBP-type" evidence="11">
    <location>
        <begin position="535"/>
        <end position="620"/>
    </location>
</feature>
<keyword evidence="9 10" id="KW-0739">Sodium transport</keyword>
<feature type="transmembrane region" description="Helical" evidence="10">
    <location>
        <begin position="296"/>
        <end position="319"/>
    </location>
</feature>
<dbReference type="PROSITE" id="PS50271">
    <property type="entry name" value="ZF_UBP"/>
    <property type="match status" value="1"/>
</dbReference>
<keyword evidence="6 10" id="KW-0915">Sodium</keyword>
<evidence type="ECO:0000256" key="9">
    <source>
        <dbReference type="ARBA" id="ARBA00023201"/>
    </source>
</evidence>
<dbReference type="PANTHER" id="PTHR10110:SF86">
    <property type="entry name" value="SODIUM_HYDROGEN EXCHANGER 7"/>
    <property type="match status" value="1"/>
</dbReference>
<keyword evidence="13" id="KW-1185">Reference proteome</keyword>
<dbReference type="InterPro" id="IPR013083">
    <property type="entry name" value="Znf_RING/FYVE/PHD"/>
</dbReference>
<comment type="caution">
    <text evidence="12">The sequence shown here is derived from an EMBL/GenBank/DDBJ whole genome shotgun (WGS) entry which is preliminary data.</text>
</comment>
<evidence type="ECO:0000256" key="3">
    <source>
        <dbReference type="ARBA" id="ARBA00022475"/>
    </source>
</evidence>
<dbReference type="GO" id="GO:0008270">
    <property type="term" value="F:zinc ion binding"/>
    <property type="evidence" value="ECO:0007669"/>
    <property type="project" value="InterPro"/>
</dbReference>
<feature type="transmembrane region" description="Helical" evidence="10">
    <location>
        <begin position="372"/>
        <end position="393"/>
    </location>
</feature>
<feature type="transmembrane region" description="Helical" evidence="10">
    <location>
        <begin position="267"/>
        <end position="284"/>
    </location>
</feature>
<feature type="transmembrane region" description="Helical" evidence="10">
    <location>
        <begin position="222"/>
        <end position="246"/>
    </location>
</feature>
<keyword evidence="3 10" id="KW-1003">Cell membrane</keyword>
<dbReference type="Gene3D" id="6.10.140.1330">
    <property type="match status" value="1"/>
</dbReference>
<evidence type="ECO:0000259" key="11">
    <source>
        <dbReference type="PROSITE" id="PS50271"/>
    </source>
</evidence>
<gene>
    <name evidence="12" type="ORF">HNR67_004391</name>
</gene>
<evidence type="ECO:0000256" key="7">
    <source>
        <dbReference type="ARBA" id="ARBA00023065"/>
    </source>
</evidence>
<dbReference type="InterPro" id="IPR006153">
    <property type="entry name" value="Cation/H_exchanger_TM"/>
</dbReference>
<dbReference type="InterPro" id="IPR004705">
    <property type="entry name" value="Cation/H_exchanger_CPA1_bac"/>
</dbReference>
<keyword evidence="10" id="KW-0050">Antiport</keyword>
<feature type="transmembrane region" description="Helical" evidence="10">
    <location>
        <begin position="155"/>
        <end position="174"/>
    </location>
</feature>
<dbReference type="InterPro" id="IPR018422">
    <property type="entry name" value="Cation/H_exchanger_CPA1"/>
</dbReference>
<dbReference type="SUPFAM" id="SSF57850">
    <property type="entry name" value="RING/U-box"/>
    <property type="match status" value="1"/>
</dbReference>
<keyword evidence="8 10" id="KW-0472">Membrane</keyword>
<dbReference type="Pfam" id="PF02148">
    <property type="entry name" value="zf-UBP"/>
    <property type="match status" value="1"/>
</dbReference>
<feature type="transmembrane region" description="Helical" evidence="10">
    <location>
        <begin position="54"/>
        <end position="73"/>
    </location>
</feature>
<keyword evidence="7 10" id="KW-0406">Ion transport</keyword>
<dbReference type="GO" id="GO:0015386">
    <property type="term" value="F:potassium:proton antiporter activity"/>
    <property type="evidence" value="ECO:0007669"/>
    <property type="project" value="TreeGrafter"/>
</dbReference>
<dbReference type="GO" id="GO:0098719">
    <property type="term" value="P:sodium ion import across plasma membrane"/>
    <property type="evidence" value="ECO:0007669"/>
    <property type="project" value="TreeGrafter"/>
</dbReference>
<keyword evidence="2 10" id="KW-0813">Transport</keyword>
<feature type="transmembrane region" description="Helical" evidence="10">
    <location>
        <begin position="12"/>
        <end position="42"/>
    </location>
</feature>
<evidence type="ECO:0000256" key="5">
    <source>
        <dbReference type="ARBA" id="ARBA00022989"/>
    </source>
</evidence>
<dbReference type="RefSeq" id="WP_185004126.1">
    <property type="nucleotide sequence ID" value="NZ_BAAAUI010000004.1"/>
</dbReference>
<dbReference type="Proteomes" id="UP000533598">
    <property type="component" value="Unassembled WGS sequence"/>
</dbReference>
<dbReference type="AlphaFoldDB" id="A0A7W7CED5"/>
<organism evidence="12 13">
    <name type="scientific">Crossiella cryophila</name>
    <dbReference type="NCBI Taxonomy" id="43355"/>
    <lineage>
        <taxon>Bacteria</taxon>
        <taxon>Bacillati</taxon>
        <taxon>Actinomycetota</taxon>
        <taxon>Actinomycetes</taxon>
        <taxon>Pseudonocardiales</taxon>
        <taxon>Pseudonocardiaceae</taxon>
        <taxon>Crossiella</taxon>
    </lineage>
</organism>
<dbReference type="NCBIfam" id="TIGR00831">
    <property type="entry name" value="a_cpa1"/>
    <property type="match status" value="1"/>
</dbReference>
<evidence type="ECO:0000256" key="1">
    <source>
        <dbReference type="ARBA" id="ARBA00004651"/>
    </source>
</evidence>
<evidence type="ECO:0000256" key="4">
    <source>
        <dbReference type="ARBA" id="ARBA00022692"/>
    </source>
</evidence>
<sequence length="620" mass="66417">MEIALEIIGLVVAVLTVTFLAKVLNLSAPLCLIVVGVAVSFIPGVPDYALNPDVVLIGLLPPLLYATAIRTSLVDFRANRGPIGLLSVGLVVFTTLGVGVVAWLAIPGVPLAAAFALGAVVAPPDAVAATAVARRVGLPRTIVRVLEGESLVNDAAALVALRTAIAAMAGAVTFWQVGGNFLLAAGAGVLLGLIVGYVAGFLRTRLQDPVFDTGVSLVVPYAAYVAAEAVHGSGVLAVVIAGLMLGHREPRMLNGAARIASTVNWQTIQFLLENVVFLLIGLQLRRILTEVGETDLSLGTLALACGLVLAATILTRVLWMVGITLLRKAFGRKAWRWRYSAVTAWAGMRGVVTLAAVFVLPENTPQRPVLVLAAFVVVAGTLLLQGGSLPWLVRKLKLPAPDPAQDALQEAVLLQAMTTAALDRLERETRPEDTPEVLDRLRTRLNNRVNAAWETLGRPDDDLETPSFAYRRLRRAMLESEMDTLLDARDRKAADDIVLRRVLDMLAIEESMLDRSTQLVTDPGNGWLKAPSTAQVCKHLKSAPYHVPPGSEAGCEDCLAEGTTNWVHLRLCLTCGHVACCDSSPGQHATAHFRDSQHPVMRSFEPGEKWRWCFIHATVG</sequence>
<accession>A0A7W7CED5</accession>
<comment type="similarity">
    <text evidence="10">Belongs to the monovalent cation:proton antiporter 1 (CPA1) transporter (TC 2.A.36) family.</text>
</comment>
<dbReference type="GO" id="GO:0015385">
    <property type="term" value="F:sodium:proton antiporter activity"/>
    <property type="evidence" value="ECO:0007669"/>
    <property type="project" value="InterPro"/>
</dbReference>
<protein>
    <submittedName>
        <fullName evidence="12">CPA1 family monovalent cation:H+ antiporter</fullName>
    </submittedName>
</protein>
<feature type="transmembrane region" description="Helical" evidence="10">
    <location>
        <begin position="85"/>
        <end position="106"/>
    </location>
</feature>
<reference evidence="12 13" key="1">
    <citation type="submission" date="2020-08" db="EMBL/GenBank/DDBJ databases">
        <title>Sequencing the genomes of 1000 actinobacteria strains.</title>
        <authorList>
            <person name="Klenk H.-P."/>
        </authorList>
    </citation>
    <scope>NUCLEOTIDE SEQUENCE [LARGE SCALE GENOMIC DNA]</scope>
    <source>
        <strain evidence="12 13">DSM 44230</strain>
    </source>
</reference>
<evidence type="ECO:0000313" key="13">
    <source>
        <dbReference type="Proteomes" id="UP000533598"/>
    </source>
</evidence>
<evidence type="ECO:0000313" key="12">
    <source>
        <dbReference type="EMBL" id="MBB4678273.1"/>
    </source>
</evidence>
<dbReference type="InterPro" id="IPR001607">
    <property type="entry name" value="Znf_UBP"/>
</dbReference>
<comment type="function">
    <text evidence="10">Na(+)/H(+) antiporter that extrudes sodium in exchange for external protons.</text>
</comment>
<dbReference type="Pfam" id="PF00999">
    <property type="entry name" value="Na_H_Exchanger"/>
    <property type="match status" value="1"/>
</dbReference>